<dbReference type="PANTHER" id="PTHR46825:SF9">
    <property type="entry name" value="BETA-LACTAMASE-RELATED DOMAIN-CONTAINING PROTEIN"/>
    <property type="match status" value="1"/>
</dbReference>
<name>A0A4Z0L8I9_9FLAO</name>
<keyword evidence="4" id="KW-1185">Reference proteome</keyword>
<protein>
    <submittedName>
        <fullName evidence="3">Class A beta-lactamase-related serine hydrolase</fullName>
    </submittedName>
</protein>
<feature type="domain" description="Beta-lactamase-related" evidence="2">
    <location>
        <begin position="43"/>
        <end position="331"/>
    </location>
</feature>
<comment type="caution">
    <text evidence="3">The sequence shown here is derived from an EMBL/GenBank/DDBJ whole genome shotgun (WGS) entry which is preliminary data.</text>
</comment>
<dbReference type="GO" id="GO:0016787">
    <property type="term" value="F:hydrolase activity"/>
    <property type="evidence" value="ECO:0007669"/>
    <property type="project" value="UniProtKB-KW"/>
</dbReference>
<dbReference type="Gene3D" id="3.40.710.10">
    <property type="entry name" value="DD-peptidase/beta-lactamase superfamily"/>
    <property type="match status" value="1"/>
</dbReference>
<dbReference type="RefSeq" id="WP_135526894.1">
    <property type="nucleotide sequence ID" value="NZ_SRLH01000006.1"/>
</dbReference>
<accession>A0A4Z0L8I9</accession>
<dbReference type="InterPro" id="IPR050491">
    <property type="entry name" value="AmpC-like"/>
</dbReference>
<dbReference type="InterPro" id="IPR012338">
    <property type="entry name" value="Beta-lactam/transpept-like"/>
</dbReference>
<dbReference type="InterPro" id="IPR001466">
    <property type="entry name" value="Beta-lactam-related"/>
</dbReference>
<dbReference type="PANTHER" id="PTHR46825">
    <property type="entry name" value="D-ALANYL-D-ALANINE-CARBOXYPEPTIDASE/ENDOPEPTIDASE AMPH"/>
    <property type="match status" value="1"/>
</dbReference>
<evidence type="ECO:0000313" key="4">
    <source>
        <dbReference type="Proteomes" id="UP000297407"/>
    </source>
</evidence>
<dbReference type="OrthoDB" id="9793489at2"/>
<organism evidence="3 4">
    <name type="scientific">Flavobacterium humi</name>
    <dbReference type="NCBI Taxonomy" id="2562683"/>
    <lineage>
        <taxon>Bacteria</taxon>
        <taxon>Pseudomonadati</taxon>
        <taxon>Bacteroidota</taxon>
        <taxon>Flavobacteriia</taxon>
        <taxon>Flavobacteriales</taxon>
        <taxon>Flavobacteriaceae</taxon>
        <taxon>Flavobacterium</taxon>
    </lineage>
</organism>
<evidence type="ECO:0000259" key="2">
    <source>
        <dbReference type="Pfam" id="PF00144"/>
    </source>
</evidence>
<dbReference type="Proteomes" id="UP000297407">
    <property type="component" value="Unassembled WGS sequence"/>
</dbReference>
<feature type="chain" id="PRO_5021333484" evidence="1">
    <location>
        <begin position="19"/>
        <end position="436"/>
    </location>
</feature>
<dbReference type="AlphaFoldDB" id="A0A4Z0L8I9"/>
<dbReference type="SUPFAM" id="SSF56601">
    <property type="entry name" value="beta-lactamase/transpeptidase-like"/>
    <property type="match status" value="1"/>
</dbReference>
<gene>
    <name evidence="3" type="ORF">E4635_11740</name>
</gene>
<reference evidence="3 4" key="1">
    <citation type="submission" date="2019-04" db="EMBL/GenBank/DDBJ databases">
        <title>Flavobacterium sp. strain DS2-A Genome sequencing and assembly.</title>
        <authorList>
            <person name="Kim I."/>
        </authorList>
    </citation>
    <scope>NUCLEOTIDE SEQUENCE [LARGE SCALE GENOMIC DNA]</scope>
    <source>
        <strain evidence="3 4">DS2-A</strain>
    </source>
</reference>
<proteinExistence type="predicted"/>
<feature type="signal peptide" evidence="1">
    <location>
        <begin position="1"/>
        <end position="18"/>
    </location>
</feature>
<keyword evidence="3" id="KW-0378">Hydrolase</keyword>
<dbReference type="Pfam" id="PF00144">
    <property type="entry name" value="Beta-lactamase"/>
    <property type="match status" value="1"/>
</dbReference>
<keyword evidence="1" id="KW-0732">Signal</keyword>
<evidence type="ECO:0000313" key="3">
    <source>
        <dbReference type="EMBL" id="TGD57289.1"/>
    </source>
</evidence>
<dbReference type="EMBL" id="SRLH01000006">
    <property type="protein sequence ID" value="TGD57289.1"/>
    <property type="molecule type" value="Genomic_DNA"/>
</dbReference>
<evidence type="ECO:0000256" key="1">
    <source>
        <dbReference type="SAM" id="SignalP"/>
    </source>
</evidence>
<sequence length="436" mass="49098">MKKSILLFIFALSVTVSAQQKTRFNKIDSLLTFLSANNKFMGQVSIREGGNTVFEKAYGYADVENNLTANAKTKYKIGSITKTFTAVMIMQLVEAKKLKLDTKLSKFYPQIKNADKITIHDLLHHRTGIIDFLNGDSTVNMLEEVSKEQMIAKIAAYEPLFEPNSKFEYSNSNYYLLGRILEDVTKEDYATNLSERIIKKAQLRNTVVSDKADLARNESHSYIFSDNKWNLIPEWNMSQAFGAGHISSTASDLTLFMNALFNETLLKKSTLDQMTKLEQSYGKGLMTFPFGERKYYGHTGGIEGFRSVVGYYPSDKVGVSLIVNGDNYNRNDIMIGILSIYYKMPYQFPNLVTFNVKPETLSSYQGIYASPQLPMKITIKVEKGELTAQATGQGSFTLNPISATEFVFDPASIKLIFNGKNMTLKQGGAEYLFTKE</sequence>